<evidence type="ECO:0000313" key="3">
    <source>
        <dbReference type="EMBL" id="ORY73584.1"/>
    </source>
</evidence>
<feature type="compositionally biased region" description="Low complexity" evidence="1">
    <location>
        <begin position="29"/>
        <end position="46"/>
    </location>
</feature>
<feature type="region of interest" description="Disordered" evidence="1">
    <location>
        <begin position="228"/>
        <end position="254"/>
    </location>
</feature>
<gene>
    <name evidence="3" type="ORF">BCR35DRAFT_307012</name>
</gene>
<feature type="region of interest" description="Disordered" evidence="1">
    <location>
        <begin position="1"/>
        <end position="56"/>
    </location>
</feature>
<evidence type="ECO:0000256" key="2">
    <source>
        <dbReference type="SAM" id="Phobius"/>
    </source>
</evidence>
<evidence type="ECO:0000313" key="4">
    <source>
        <dbReference type="Proteomes" id="UP000193467"/>
    </source>
</evidence>
<proteinExistence type="predicted"/>
<dbReference type="InParanoid" id="A0A1Y2EQL5"/>
<name>A0A1Y2EQL5_9BASI</name>
<feature type="transmembrane region" description="Helical" evidence="2">
    <location>
        <begin position="126"/>
        <end position="147"/>
    </location>
</feature>
<feature type="transmembrane region" description="Helical" evidence="2">
    <location>
        <begin position="167"/>
        <end position="188"/>
    </location>
</feature>
<keyword evidence="2" id="KW-0472">Membrane</keyword>
<reference evidence="3 4" key="1">
    <citation type="submission" date="2016-07" db="EMBL/GenBank/DDBJ databases">
        <title>Pervasive Adenine N6-methylation of Active Genes in Fungi.</title>
        <authorList>
            <consortium name="DOE Joint Genome Institute"/>
            <person name="Mondo S.J."/>
            <person name="Dannebaum R.O."/>
            <person name="Kuo R.C."/>
            <person name="Labutti K."/>
            <person name="Haridas S."/>
            <person name="Kuo A."/>
            <person name="Salamov A."/>
            <person name="Ahrendt S.R."/>
            <person name="Lipzen A."/>
            <person name="Sullivan W."/>
            <person name="Andreopoulos W.B."/>
            <person name="Clum A."/>
            <person name="Lindquist E."/>
            <person name="Daum C."/>
            <person name="Ramamoorthy G.K."/>
            <person name="Gryganskyi A."/>
            <person name="Culley D."/>
            <person name="Magnuson J.K."/>
            <person name="James T.Y."/>
            <person name="O'Malley M.A."/>
            <person name="Stajich J.E."/>
            <person name="Spatafora J.W."/>
            <person name="Visel A."/>
            <person name="Grigoriev I.V."/>
        </authorList>
    </citation>
    <scope>NUCLEOTIDE SEQUENCE [LARGE SCALE GENOMIC DNA]</scope>
    <source>
        <strain evidence="3 4">62-1032</strain>
    </source>
</reference>
<keyword evidence="2" id="KW-0812">Transmembrane</keyword>
<keyword evidence="4" id="KW-1185">Reference proteome</keyword>
<comment type="caution">
    <text evidence="3">The sequence shown here is derived from an EMBL/GenBank/DDBJ whole genome shotgun (WGS) entry which is preliminary data.</text>
</comment>
<keyword evidence="2" id="KW-1133">Transmembrane helix</keyword>
<feature type="transmembrane region" description="Helical" evidence="2">
    <location>
        <begin position="93"/>
        <end position="114"/>
    </location>
</feature>
<feature type="compositionally biased region" description="Polar residues" evidence="1">
    <location>
        <begin position="1"/>
        <end position="22"/>
    </location>
</feature>
<evidence type="ECO:0000256" key="1">
    <source>
        <dbReference type="SAM" id="MobiDB-lite"/>
    </source>
</evidence>
<dbReference type="Proteomes" id="UP000193467">
    <property type="component" value="Unassembled WGS sequence"/>
</dbReference>
<feature type="compositionally biased region" description="Low complexity" evidence="1">
    <location>
        <begin position="234"/>
        <end position="245"/>
    </location>
</feature>
<sequence>MSQRSPKTIPLNTFTSDPSAGNPSADRMPSNSATTAATSHRTAPTAPHHPRPPLRPPVQRRYTILALLSLSVQSGSVLASLANPQVIPAIGHYFLLLGAPASNTTVLVTLAMVLTAKKRLLCLNPATAALLPALLGVSAVLGGVALSHSDRVALALRFTKPYDALALQLYGATVVGLFGVAQAMALWYSMGRWAGFWRVWSEVDQVLQSAAHTGPMATSFASGLVGTEGAVTEPSTTPSGIIPSSCKDPFTPPPPYRPFVLPPLTPHFTLTRKQSEPENPV</sequence>
<dbReference type="EMBL" id="MCGR01000045">
    <property type="protein sequence ID" value="ORY73584.1"/>
    <property type="molecule type" value="Genomic_DNA"/>
</dbReference>
<organism evidence="3 4">
    <name type="scientific">Leucosporidium creatinivorum</name>
    <dbReference type="NCBI Taxonomy" id="106004"/>
    <lineage>
        <taxon>Eukaryota</taxon>
        <taxon>Fungi</taxon>
        <taxon>Dikarya</taxon>
        <taxon>Basidiomycota</taxon>
        <taxon>Pucciniomycotina</taxon>
        <taxon>Microbotryomycetes</taxon>
        <taxon>Leucosporidiales</taxon>
        <taxon>Leucosporidium</taxon>
    </lineage>
</organism>
<dbReference type="AlphaFoldDB" id="A0A1Y2EQL5"/>
<feature type="transmembrane region" description="Helical" evidence="2">
    <location>
        <begin position="62"/>
        <end position="81"/>
    </location>
</feature>
<protein>
    <submittedName>
        <fullName evidence="3">Uncharacterized protein</fullName>
    </submittedName>
</protein>
<accession>A0A1Y2EQL5</accession>